<dbReference type="EMBL" id="CP121252">
    <property type="protein sequence ID" value="WFP17213.1"/>
    <property type="molecule type" value="Genomic_DNA"/>
</dbReference>
<dbReference type="Proteomes" id="UP001219037">
    <property type="component" value="Chromosome"/>
</dbReference>
<dbReference type="InterPro" id="IPR028082">
    <property type="entry name" value="Peripla_BP_I"/>
</dbReference>
<dbReference type="PROSITE" id="PS51257">
    <property type="entry name" value="PROKAR_LIPOPROTEIN"/>
    <property type="match status" value="1"/>
</dbReference>
<dbReference type="RefSeq" id="WP_278158562.1">
    <property type="nucleotide sequence ID" value="NZ_CP121252.1"/>
</dbReference>
<protein>
    <submittedName>
        <fullName evidence="2">ABC transporter substrate-binding protein</fullName>
    </submittedName>
</protein>
<dbReference type="InterPro" id="IPR007487">
    <property type="entry name" value="ABC_transpt-TYRBP-like"/>
</dbReference>
<evidence type="ECO:0000256" key="1">
    <source>
        <dbReference type="SAM" id="SignalP"/>
    </source>
</evidence>
<organism evidence="2 3">
    <name type="scientific">Citricoccus muralis</name>
    <dbReference type="NCBI Taxonomy" id="169134"/>
    <lineage>
        <taxon>Bacteria</taxon>
        <taxon>Bacillati</taxon>
        <taxon>Actinomycetota</taxon>
        <taxon>Actinomycetes</taxon>
        <taxon>Micrococcales</taxon>
        <taxon>Micrococcaceae</taxon>
        <taxon>Citricoccus</taxon>
    </lineage>
</organism>
<proteinExistence type="predicted"/>
<evidence type="ECO:0000313" key="2">
    <source>
        <dbReference type="EMBL" id="WFP17213.1"/>
    </source>
</evidence>
<gene>
    <name evidence="2" type="ORF">P8192_03570</name>
</gene>
<feature type="signal peptide" evidence="1">
    <location>
        <begin position="1"/>
        <end position="24"/>
    </location>
</feature>
<accession>A0ABY8H7T6</accession>
<keyword evidence="1" id="KW-0732">Signal</keyword>
<name>A0ABY8H7T6_9MICC</name>
<reference evidence="2 3" key="1">
    <citation type="submission" date="2023-04" db="EMBL/GenBank/DDBJ databases">
        <title>Funneling lignin-derived compounds into biodiesel using alkali-halophilic Citricoccus sp. P2.</title>
        <authorList>
            <person name="Luo C.-B."/>
        </authorList>
    </citation>
    <scope>NUCLEOTIDE SEQUENCE [LARGE SCALE GENOMIC DNA]</scope>
    <source>
        <strain evidence="2 3">P2</strain>
    </source>
</reference>
<dbReference type="PANTHER" id="PTHR35271">
    <property type="entry name" value="ABC TRANSPORTER, SUBSTRATE-BINDING LIPOPROTEIN-RELATED"/>
    <property type="match status" value="1"/>
</dbReference>
<dbReference type="Gene3D" id="3.40.50.2300">
    <property type="match status" value="2"/>
</dbReference>
<dbReference type="CDD" id="cd06325">
    <property type="entry name" value="PBP1_ABC_unchar_transporter"/>
    <property type="match status" value="1"/>
</dbReference>
<dbReference type="SUPFAM" id="SSF53822">
    <property type="entry name" value="Periplasmic binding protein-like I"/>
    <property type="match status" value="1"/>
</dbReference>
<dbReference type="Pfam" id="PF04392">
    <property type="entry name" value="ABC_sub_bind"/>
    <property type="match status" value="1"/>
</dbReference>
<feature type="chain" id="PRO_5045426648" evidence="1">
    <location>
        <begin position="25"/>
        <end position="341"/>
    </location>
</feature>
<evidence type="ECO:0000313" key="3">
    <source>
        <dbReference type="Proteomes" id="UP001219037"/>
    </source>
</evidence>
<keyword evidence="3" id="KW-1185">Reference proteome</keyword>
<dbReference type="PANTHER" id="PTHR35271:SF1">
    <property type="entry name" value="ABC TRANSPORTER, SUBSTRATE-BINDING LIPOPROTEIN"/>
    <property type="match status" value="1"/>
</dbReference>
<sequence>MKLSHLARTTAVLAAIGLTVTACGSNGDGGAADEGGAEGESYSIGISQYVSHPALDATAAGFKEAFETAGAEVTWDEQNSQADQGTMNNISGNFAQSDHDLIFAIATPSAISAATAITDRPIVFGAVTDPVDASLVADWEAPGGNVTGVSDMNPVHEQLELLQQIAPDAETVGIVYSSAESNSVVQVEAARDAAEQLGLELVERAITNTNEVQQGVQALGDVDAIYVPTDNTVVSGLESVLSYGIDQQIPVISADTDSVERGAVATYGIDYHAQGVQAGEMALRILQGESEPADTPVETVPSEDLEVVVNQEAAEQMGITLPEDLLADARDVADAEGEDEE</sequence>